<organism evidence="9 10">
    <name type="scientific">Plectosphaerella plurivora</name>
    <dbReference type="NCBI Taxonomy" id="936078"/>
    <lineage>
        <taxon>Eukaryota</taxon>
        <taxon>Fungi</taxon>
        <taxon>Dikarya</taxon>
        <taxon>Ascomycota</taxon>
        <taxon>Pezizomycotina</taxon>
        <taxon>Sordariomycetes</taxon>
        <taxon>Hypocreomycetidae</taxon>
        <taxon>Glomerellales</taxon>
        <taxon>Plectosphaerellaceae</taxon>
        <taxon>Plectosphaerella</taxon>
    </lineage>
</organism>
<dbReference type="InterPro" id="IPR018200">
    <property type="entry name" value="USP_CS"/>
</dbReference>
<dbReference type="Pfam" id="PF00443">
    <property type="entry name" value="UCH"/>
    <property type="match status" value="1"/>
</dbReference>
<evidence type="ECO:0000256" key="7">
    <source>
        <dbReference type="SAM" id="MobiDB-lite"/>
    </source>
</evidence>
<evidence type="ECO:0000259" key="8">
    <source>
        <dbReference type="PROSITE" id="PS50235"/>
    </source>
</evidence>
<keyword evidence="6" id="KW-0788">Thiol protease</keyword>
<dbReference type="Proteomes" id="UP000770015">
    <property type="component" value="Unassembled WGS sequence"/>
</dbReference>
<keyword evidence="4" id="KW-0833">Ubl conjugation pathway</keyword>
<dbReference type="EC" id="3.4.19.12" evidence="2"/>
<dbReference type="GO" id="GO:0016579">
    <property type="term" value="P:protein deubiquitination"/>
    <property type="evidence" value="ECO:0007669"/>
    <property type="project" value="InterPro"/>
</dbReference>
<dbReference type="Gene3D" id="3.90.70.10">
    <property type="entry name" value="Cysteine proteinases"/>
    <property type="match status" value="2"/>
</dbReference>
<dbReference type="PROSITE" id="PS00973">
    <property type="entry name" value="USP_2"/>
    <property type="match status" value="1"/>
</dbReference>
<dbReference type="EMBL" id="JAGSXJ010000012">
    <property type="protein sequence ID" value="KAH6686759.1"/>
    <property type="molecule type" value="Genomic_DNA"/>
</dbReference>
<evidence type="ECO:0000256" key="3">
    <source>
        <dbReference type="ARBA" id="ARBA00022670"/>
    </source>
</evidence>
<gene>
    <name evidence="9" type="ORF">F5X68DRAFT_12147</name>
</gene>
<keyword evidence="3" id="KW-0645">Protease</keyword>
<dbReference type="SUPFAM" id="SSF54001">
    <property type="entry name" value="Cysteine proteinases"/>
    <property type="match status" value="1"/>
</dbReference>
<evidence type="ECO:0000256" key="1">
    <source>
        <dbReference type="ARBA" id="ARBA00000707"/>
    </source>
</evidence>
<dbReference type="InterPro" id="IPR038765">
    <property type="entry name" value="Papain-like_cys_pep_sf"/>
</dbReference>
<dbReference type="GO" id="GO:0043161">
    <property type="term" value="P:proteasome-mediated ubiquitin-dependent protein catabolic process"/>
    <property type="evidence" value="ECO:0007669"/>
    <property type="project" value="InterPro"/>
</dbReference>
<evidence type="ECO:0000256" key="5">
    <source>
        <dbReference type="ARBA" id="ARBA00022801"/>
    </source>
</evidence>
<keyword evidence="5" id="KW-0378">Hydrolase</keyword>
<accession>A0A9P8V9I3</accession>
<dbReference type="OrthoDB" id="2420415at2759"/>
<name>A0A9P8V9I3_9PEZI</name>
<dbReference type="InterPro" id="IPR044635">
    <property type="entry name" value="UBP14-like"/>
</dbReference>
<evidence type="ECO:0000256" key="4">
    <source>
        <dbReference type="ARBA" id="ARBA00022786"/>
    </source>
</evidence>
<keyword evidence="10" id="KW-1185">Reference proteome</keyword>
<feature type="region of interest" description="Disordered" evidence="7">
    <location>
        <begin position="374"/>
        <end position="395"/>
    </location>
</feature>
<feature type="region of interest" description="Disordered" evidence="7">
    <location>
        <begin position="235"/>
        <end position="259"/>
    </location>
</feature>
<dbReference type="PANTHER" id="PTHR43982">
    <property type="entry name" value="UBIQUITIN CARBOXYL-TERMINAL HYDROLASE"/>
    <property type="match status" value="1"/>
</dbReference>
<feature type="region of interest" description="Disordered" evidence="7">
    <location>
        <begin position="1150"/>
        <end position="1178"/>
    </location>
</feature>
<evidence type="ECO:0000256" key="2">
    <source>
        <dbReference type="ARBA" id="ARBA00012759"/>
    </source>
</evidence>
<dbReference type="InterPro" id="IPR001394">
    <property type="entry name" value="Peptidase_C19_UCH"/>
</dbReference>
<dbReference type="InterPro" id="IPR028889">
    <property type="entry name" value="USP"/>
</dbReference>
<feature type="region of interest" description="Disordered" evidence="7">
    <location>
        <begin position="643"/>
        <end position="668"/>
    </location>
</feature>
<evidence type="ECO:0000313" key="9">
    <source>
        <dbReference type="EMBL" id="KAH6686759.1"/>
    </source>
</evidence>
<dbReference type="InterPro" id="IPR025305">
    <property type="entry name" value="UCH_repeat_domain"/>
</dbReference>
<dbReference type="GO" id="GO:0004843">
    <property type="term" value="F:cysteine-type deubiquitinase activity"/>
    <property type="evidence" value="ECO:0007669"/>
    <property type="project" value="UniProtKB-EC"/>
</dbReference>
<dbReference type="PROSITE" id="PS50235">
    <property type="entry name" value="USP_3"/>
    <property type="match status" value="1"/>
</dbReference>
<dbReference type="PROSITE" id="PS00972">
    <property type="entry name" value="USP_1"/>
    <property type="match status" value="1"/>
</dbReference>
<dbReference type="GO" id="GO:0061136">
    <property type="term" value="P:regulation of proteasomal protein catabolic process"/>
    <property type="evidence" value="ECO:0007669"/>
    <property type="project" value="TreeGrafter"/>
</dbReference>
<dbReference type="Pfam" id="PF13446">
    <property type="entry name" value="RPT"/>
    <property type="match status" value="2"/>
</dbReference>
<feature type="compositionally biased region" description="Basic and acidic residues" evidence="7">
    <location>
        <begin position="643"/>
        <end position="652"/>
    </location>
</feature>
<reference evidence="9" key="1">
    <citation type="journal article" date="2021" name="Nat. Commun.">
        <title>Genetic determinants of endophytism in the Arabidopsis root mycobiome.</title>
        <authorList>
            <person name="Mesny F."/>
            <person name="Miyauchi S."/>
            <person name="Thiergart T."/>
            <person name="Pickel B."/>
            <person name="Atanasova L."/>
            <person name="Karlsson M."/>
            <person name="Huettel B."/>
            <person name="Barry K.W."/>
            <person name="Haridas S."/>
            <person name="Chen C."/>
            <person name="Bauer D."/>
            <person name="Andreopoulos W."/>
            <person name="Pangilinan J."/>
            <person name="LaButti K."/>
            <person name="Riley R."/>
            <person name="Lipzen A."/>
            <person name="Clum A."/>
            <person name="Drula E."/>
            <person name="Henrissat B."/>
            <person name="Kohler A."/>
            <person name="Grigoriev I.V."/>
            <person name="Martin F.M."/>
            <person name="Hacquard S."/>
        </authorList>
    </citation>
    <scope>NUCLEOTIDE SEQUENCE</scope>
    <source>
        <strain evidence="9">MPI-SDFR-AT-0117</strain>
    </source>
</reference>
<evidence type="ECO:0000313" key="10">
    <source>
        <dbReference type="Proteomes" id="UP000770015"/>
    </source>
</evidence>
<dbReference type="AlphaFoldDB" id="A0A9P8V9I3"/>
<dbReference type="PANTHER" id="PTHR43982:SF6">
    <property type="entry name" value="UBIQUITIN CARBOXYL-TERMINAL HYDROLASE 2-RELATED"/>
    <property type="match status" value="1"/>
</dbReference>
<protein>
    <recommendedName>
        <fullName evidence="2">ubiquitinyl hydrolase 1</fullName>
        <ecNumber evidence="2">3.4.19.12</ecNumber>
    </recommendedName>
</protein>
<dbReference type="GO" id="GO:0070628">
    <property type="term" value="F:proteasome binding"/>
    <property type="evidence" value="ECO:0007669"/>
    <property type="project" value="TreeGrafter"/>
</dbReference>
<comment type="caution">
    <text evidence="9">The sequence shown here is derived from an EMBL/GenBank/DDBJ whole genome shotgun (WGS) entry which is preliminary data.</text>
</comment>
<comment type="catalytic activity">
    <reaction evidence="1">
        <text>Thiol-dependent hydrolysis of ester, thioester, amide, peptide and isopeptide bonds formed by the C-terminal Gly of ubiquitin (a 76-residue protein attached to proteins as an intracellular targeting signal).</text>
        <dbReference type="EC" id="3.4.19.12"/>
    </reaction>
</comment>
<evidence type="ECO:0000256" key="6">
    <source>
        <dbReference type="ARBA" id="ARBA00022807"/>
    </source>
</evidence>
<feature type="compositionally biased region" description="Polar residues" evidence="7">
    <location>
        <begin position="1159"/>
        <end position="1170"/>
    </location>
</feature>
<sequence length="1178" mass="130588">MLPEIENDVADSIAARFDDQSTKRSHVHDFVVIANQTTVEDASETSVISLVCRQCDHHFVVRVNRGGDGQLCNDGCPKYIYSNIEFPAPEGVNLAHHIVATTQWTQEMVEQKKSPTYPLLCRAEFCCSIGDCPLQISVEVSGPRLALEWVRMLKDPNRLRQNLDKARENDPDRFADAKEESVDSAFSVLQTYIRNHLGDPSARKISKRNKRFQVVFGHELLPLFYALGYSEETSDNKGAPEDVLSPQPLEPAPKGNSPTPIESLRAFADDMLTESLHHSPSREFAALTGGTDRLERELHCANWPRRLGGRHVEDTHSFSALGVLPQMHRTLIYYGYQAQQRACPKEEPFLFDSLMSIATVLSDEDLQAQAVCQRSENDTKGGGSVPFEAQSNSTGRSEAVDAAKYFGLNDPISGNDSVILAKYGEKIGSEAAEAKRQLQILSTFRGSKRLQETLDGQLSYTTALEILQLTGQSDCTDDFVVAYTGMQLNDADSKFLRQQVIEALRLVAVHRNSTLLDAHYRELAGKQPAGDSPDMPVGLHNIGNTCYLNSCLQTFYSIKPIRELVMNPANQLVDLKSSDISTRKIGYNKRGVSVDEALLGNVFADELGKLFKTLATTPYNAIRPSQLLANSVLLNAGDISRKVEKKEDEASKAEMSAPPPLPDRPTLGRVERVDDARDVDMVNVSVDAISETASTRSSGTLVDQTMENTEPIQVKDLAASALVTQGIKEDVIMTDVPDHEAELAFKSKAIEQALATQERASGTTQQDVEETLGSMLNHLQNIIVPYSITGDVQKDIVTDLCFFELQRYSKKEGETSFEKSGDKTLERSIVAYPGDGPRTIYEGISHGLDLEHLEGNRYLFGAISGLPKILFVHIQRTQSIHGKNNNIVAVEETMYLDRFMDADQDSDLMRLRQCAWLLQQQQKLLVATHLETTKDLETPQPKSSPVIYLDDEIDPVIDSVLFNRPAAPLTLSAQPFDITPPTQEDLDSYAASKPVTLDIEGLPTLEEIKAMSEKQIQATREAVDRLFSQQQTQKYDLHAVICHSGQMTAGHYWNWIHDTEAGKWRKYNDATVTETTNTAECLAELNRAGEPYLLCYVRDDVRDEVVNVPKRTPQPSVPQTDVVEITSDDFAEIKSAATTVEISIDDMTDDFPSVARHNSPVNGVNGTSPPNDKHLSAA</sequence>
<proteinExistence type="predicted"/>
<feature type="domain" description="USP" evidence="8">
    <location>
        <begin position="537"/>
        <end position="1099"/>
    </location>
</feature>